<feature type="region of interest" description="Disordered" evidence="1">
    <location>
        <begin position="1571"/>
        <end position="1605"/>
    </location>
</feature>
<feature type="region of interest" description="Disordered" evidence="1">
    <location>
        <begin position="150"/>
        <end position="211"/>
    </location>
</feature>
<feature type="compositionally biased region" description="Low complexity" evidence="1">
    <location>
        <begin position="1139"/>
        <end position="1155"/>
    </location>
</feature>
<feature type="region of interest" description="Disordered" evidence="1">
    <location>
        <begin position="241"/>
        <end position="277"/>
    </location>
</feature>
<feature type="compositionally biased region" description="Polar residues" evidence="1">
    <location>
        <begin position="821"/>
        <end position="832"/>
    </location>
</feature>
<feature type="region of interest" description="Disordered" evidence="1">
    <location>
        <begin position="1008"/>
        <end position="1068"/>
    </location>
</feature>
<name>A0AAW3APT3_9TRYP</name>
<dbReference type="Proteomes" id="UP001500131">
    <property type="component" value="Unassembled WGS sequence"/>
</dbReference>
<evidence type="ECO:0000313" key="2">
    <source>
        <dbReference type="EMBL" id="KAL0510492.1"/>
    </source>
</evidence>
<feature type="compositionally biased region" description="Low complexity" evidence="1">
    <location>
        <begin position="1897"/>
        <end position="1907"/>
    </location>
</feature>
<organism evidence="2 3">
    <name type="scientific">Leishmania lindenbergi</name>
    <dbReference type="NCBI Taxonomy" id="651832"/>
    <lineage>
        <taxon>Eukaryota</taxon>
        <taxon>Discoba</taxon>
        <taxon>Euglenozoa</taxon>
        <taxon>Kinetoplastea</taxon>
        <taxon>Metakinetoplastina</taxon>
        <taxon>Trypanosomatida</taxon>
        <taxon>Trypanosomatidae</taxon>
        <taxon>Leishmaniinae</taxon>
        <taxon>Leishmania</taxon>
    </lineage>
</organism>
<feature type="compositionally biased region" description="Basic and acidic residues" evidence="1">
    <location>
        <begin position="473"/>
        <end position="485"/>
    </location>
</feature>
<feature type="region of interest" description="Disordered" evidence="1">
    <location>
        <begin position="387"/>
        <end position="414"/>
    </location>
</feature>
<feature type="compositionally biased region" description="Low complexity" evidence="1">
    <location>
        <begin position="953"/>
        <end position="962"/>
    </location>
</feature>
<evidence type="ECO:0000313" key="3">
    <source>
        <dbReference type="Proteomes" id="UP001500131"/>
    </source>
</evidence>
<feature type="compositionally biased region" description="Basic residues" evidence="1">
    <location>
        <begin position="1966"/>
        <end position="1975"/>
    </location>
</feature>
<feature type="region of interest" description="Disordered" evidence="1">
    <location>
        <begin position="455"/>
        <end position="492"/>
    </location>
</feature>
<feature type="region of interest" description="Disordered" evidence="1">
    <location>
        <begin position="1452"/>
        <end position="1484"/>
    </location>
</feature>
<feature type="region of interest" description="Disordered" evidence="1">
    <location>
        <begin position="942"/>
        <end position="962"/>
    </location>
</feature>
<feature type="compositionally biased region" description="Low complexity" evidence="1">
    <location>
        <begin position="183"/>
        <end position="193"/>
    </location>
</feature>
<gene>
    <name evidence="2" type="ORF">Q4I31_001867</name>
</gene>
<feature type="compositionally biased region" description="Basic and acidic residues" evidence="1">
    <location>
        <begin position="1914"/>
        <end position="1934"/>
    </location>
</feature>
<feature type="compositionally biased region" description="Polar residues" evidence="1">
    <location>
        <begin position="1261"/>
        <end position="1279"/>
    </location>
</feature>
<feature type="region of interest" description="Disordered" evidence="1">
    <location>
        <begin position="1261"/>
        <end position="1282"/>
    </location>
</feature>
<comment type="caution">
    <text evidence="2">The sequence shown here is derived from an EMBL/GenBank/DDBJ whole genome shotgun (WGS) entry which is preliminary data.</text>
</comment>
<feature type="compositionally biased region" description="Low complexity" evidence="1">
    <location>
        <begin position="262"/>
        <end position="274"/>
    </location>
</feature>
<reference evidence="2 3" key="1">
    <citation type="submission" date="2024-02" db="EMBL/GenBank/DDBJ databases">
        <title>FIRST GENOME SEQUENCES OF Leishmania (Viannia) shawi, Leishmania (Viannia) lindenbergi AND Leishmania (Viannia) utingensis.</title>
        <authorList>
            <person name="Resadore F."/>
            <person name="Custodio M.G.F."/>
            <person name="Boite M.C."/>
            <person name="Cupolillo E."/>
            <person name="Ferreira G.E.M."/>
        </authorList>
    </citation>
    <scope>NUCLEOTIDE SEQUENCE [LARGE SCALE GENOMIC DNA]</scope>
    <source>
        <strain evidence="2 3">MHOM/BR/1966/M15733</strain>
    </source>
</reference>
<feature type="region of interest" description="Disordered" evidence="1">
    <location>
        <begin position="821"/>
        <end position="848"/>
    </location>
</feature>
<evidence type="ECO:0000256" key="1">
    <source>
        <dbReference type="SAM" id="MobiDB-lite"/>
    </source>
</evidence>
<protein>
    <recommendedName>
        <fullName evidence="4">Protein kinase</fullName>
    </recommendedName>
</protein>
<keyword evidence="3" id="KW-1185">Reference proteome</keyword>
<feature type="region of interest" description="Disordered" evidence="1">
    <location>
        <begin position="1130"/>
        <end position="1174"/>
    </location>
</feature>
<evidence type="ECO:0008006" key="4">
    <source>
        <dbReference type="Google" id="ProtNLM"/>
    </source>
</evidence>
<feature type="region of interest" description="Disordered" evidence="1">
    <location>
        <begin position="2115"/>
        <end position="2138"/>
    </location>
</feature>
<feature type="compositionally biased region" description="Low complexity" evidence="1">
    <location>
        <begin position="1845"/>
        <end position="1856"/>
    </location>
</feature>
<proteinExistence type="predicted"/>
<feature type="compositionally biased region" description="Polar residues" evidence="1">
    <location>
        <begin position="1879"/>
        <end position="1890"/>
    </location>
</feature>
<feature type="compositionally biased region" description="Basic residues" evidence="1">
    <location>
        <begin position="1948"/>
        <end position="1959"/>
    </location>
</feature>
<accession>A0AAW3APT3</accession>
<feature type="region of interest" description="Disordered" evidence="1">
    <location>
        <begin position="2029"/>
        <end position="2048"/>
    </location>
</feature>
<feature type="compositionally biased region" description="Polar residues" evidence="1">
    <location>
        <begin position="455"/>
        <end position="469"/>
    </location>
</feature>
<sequence>MSRPSPSSATDAVAIPAAPPTTAGVEALAVTSPSTTTSSSTSWGTILGSTCGGAVENNRQVDTATSLNRTTEARQQMSGNPVVVPLPRLTTAELSLARSPFPDITVLSATAPATSLTDSLTLSPRGRWRHARSDTAGAHTSREALSINTVSSNRSTACGGNRSGNPEAPQGLAPIPEMWRAASLSPLHPHSPSYNSFEHEEESAAAPTRQLYTASPPTRAFIVAGVAWSKFMDLRLTRMSRVSSKTTEAGAPRTGRQPPCAPSSMSSPVSTSTSELCHRQNTLSAVLPNAQHQPQYRQGQCLSPPTSLAPLPTAQEASVVKRCEVEAKTASVSALAALATAAPVSEVWCRPVADGRAVAYAKNSEIAGGSEEFFEITSVATTAREVDLPSASGKNRSSSAIEDAGDGRGGRACKSSPSAAVASTACQLGFFHDLRVRDDGKAGVAAAALPSSLTKLNTTPRPMNSSSCGGSERIAHSYSDEEKRGPLTGVGGANDVRSLSSPLRSSALHAVTLSHYQHHLHAQRTSSPGSEDGHSTLWRESRCGFSTVARVLSSTDEELQEPWVADHYDSPPPSFLRTMAPAPSTAATGRLLAEGEDEDAVVPEWWADSAMGTSPAAPLHATFDGYSPPQVAISSMSSSAARVATRSAADLLVASGTNATATTLKNRADIFTGSVPGKNEAAARGKLGCTAALERQGQVAAAAAAAALTPAARPGNDKCCFGTSVGHTEQRMPAAKYFASISQPQVTDTPQVSTSSFFARGGDITARRASVPPHASASSPKPQSTIPTAAAPTAVSVSPLNHTPSAVPTMSLLNFASRSPTPVMNSCTTPVPSRSHPHHPMLPPQQLSPGSTSCIYRDACSGGGGGGGGGLGTNTTAETTPSLLLELSQLRTPLRHSVFMSATQTSEGGHRADSTSRISISWCCGVAPPQYPSMPFTVTHPTGKCEGSEHPLSSNPNAAASASAATTTVDSVMSSNTSSAATSGRAIGSSVLHELPQRATATLALVGSGNSQYAPPGSPSPLPPLSQEWNGGNDGAASDCPGGAAETMVQHHHQPPAPRFTSFTRVSSDSNGHVSFGSIITESDRAAQQATPLSPPPQQQQLLRCHSSDTFPTTTAVAARPLMATLGPTVRPRLHQRTGSSNSLLSGNASSRLANGIGGGNGSDTATSTPPPLSMAKASPGVALTLGTFSASSTFTGFGLVPSTLAAGRLSASISGREYVHSLTASPPPRHRSVGSASSLSSMGAFAFNDASTALMRQNGMSNPVTERAPSPTTNYSPSKRTHGQLGCKAEIVADDRVCGDEGEDCLGDGGASTYKIEKGERSRLWGINSSGSRGGVHPCGKPGWLKPGTAIEVAIQAGIHARYPSHVPLFARSGGVGGARVTNAAAAATQVGDDSVWSCNEDSVTWLSCAASFTASSTLASATYASSSFGSIPCNAAAALPCPFDVEHMKRRNAQQQRRGSRDGGANSLCDLSTDNEKSEDGPSPLCSLYAAAPRRYHYHRTLNAPAASGAVFQGRREKRHHRYVRVHHRRRQHLSLSNSPTTGRDVAVGEEQAHFTRLLPASTADINSTAAPPILSTDPAASESVNAREHNGRSQRPAVTASPGTFAAYSPHLSTSSLLYYDDVCSDDVDDVYYQIEKRLFPVVSEAERCRYSASQPAASHDNSEESPIDALFTVLNVQPRFNLRGGFHLSDYYAPCPVCHPAMRRATNGAASDADTSASSCSCSRCSCCCSSVGLRSTRRSASSSRAMSRSARSVLFSVASSRPSASWFATGLRHTTPSPPPPTSAALAARQPGVSVVTAQQLYGVGIVNNLNSTSTSPLLQPEREARRRERRAAAAAAAAVRTAVNHRTTTAGEPASSTLAARPRGPCADGATATPPQQSKSTQAFLSAPGPTRTTRSAAALTADDDIEDKERDAKDSRRWTRGDGDGDPARLPSPFVLTAPPRHSRYRRQRVRHPPAALAARRRKGHHRGVGGSGALRLQYSSFMQQRLLCIRVNDKLTYIDPKSATCAARLLAGAALLAEKTKKEAERERRHRTKGDDSAAAAVANRSAPAEAFSALPTSHLPQHAPAYRRHSRCQKSHHRHHSHGECRCCPCDPLQQPVVHQRQLPTFSRAGAAPGVRGSRNRVVSADDDS</sequence>
<dbReference type="EMBL" id="JBAMZK010000013">
    <property type="protein sequence ID" value="KAL0510492.1"/>
    <property type="molecule type" value="Genomic_DNA"/>
</dbReference>
<feature type="region of interest" description="Disordered" evidence="1">
    <location>
        <begin position="1845"/>
        <end position="1977"/>
    </location>
</feature>